<evidence type="ECO:0000256" key="8">
    <source>
        <dbReference type="SAM" id="SignalP"/>
    </source>
</evidence>
<evidence type="ECO:0000256" key="2">
    <source>
        <dbReference type="ARBA" id="ARBA00022670"/>
    </source>
</evidence>
<evidence type="ECO:0000313" key="11">
    <source>
        <dbReference type="Proteomes" id="UP000758701"/>
    </source>
</evidence>
<reference evidence="10 11" key="1">
    <citation type="submission" date="2021-06" db="EMBL/GenBank/DDBJ databases">
        <title>Ecological speciation of a Streptomyces species isolated from different habitats and geographic origins.</title>
        <authorList>
            <person name="Wang J."/>
        </authorList>
    </citation>
    <scope>NUCLEOTIDE SEQUENCE [LARGE SCALE GENOMIC DNA]</scope>
    <source>
        <strain evidence="10 11">FXJ8.012</strain>
    </source>
</reference>
<keyword evidence="4 5" id="KW-0720">Serine protease</keyword>
<evidence type="ECO:0000256" key="3">
    <source>
        <dbReference type="ARBA" id="ARBA00022801"/>
    </source>
</evidence>
<feature type="transmembrane region" description="Helical" evidence="7">
    <location>
        <begin position="396"/>
        <end position="417"/>
    </location>
</feature>
<evidence type="ECO:0000256" key="1">
    <source>
        <dbReference type="ARBA" id="ARBA00011073"/>
    </source>
</evidence>
<keyword evidence="8" id="KW-0732">Signal</keyword>
<keyword evidence="3 5" id="KW-0378">Hydrolase</keyword>
<name>A0ABS7W917_STROV</name>
<keyword evidence="2 5" id="KW-0645">Protease</keyword>
<gene>
    <name evidence="10" type="ORF">KVH32_21455</name>
</gene>
<feature type="region of interest" description="Disordered" evidence="6">
    <location>
        <begin position="62"/>
        <end position="93"/>
    </location>
</feature>
<feature type="active site" description="Charge relay system" evidence="5">
    <location>
        <position position="123"/>
    </location>
</feature>
<feature type="signal peptide" evidence="8">
    <location>
        <begin position="1"/>
        <end position="23"/>
    </location>
</feature>
<dbReference type="Gene3D" id="3.40.50.200">
    <property type="entry name" value="Peptidase S8/S53 domain"/>
    <property type="match status" value="1"/>
</dbReference>
<dbReference type="RefSeq" id="WP_224290210.1">
    <property type="nucleotide sequence ID" value="NZ_BNEG01000005.1"/>
</dbReference>
<protein>
    <submittedName>
        <fullName evidence="10">S8 family serine peptidase</fullName>
    </submittedName>
</protein>
<dbReference type="InterPro" id="IPR036852">
    <property type="entry name" value="Peptidase_S8/S53_dom_sf"/>
</dbReference>
<dbReference type="PANTHER" id="PTHR43806">
    <property type="entry name" value="PEPTIDASE S8"/>
    <property type="match status" value="1"/>
</dbReference>
<sequence>MRPLCGVALAAAVLLPVAAPAAAEPGGAVSAVAGVADGEHAVAGSAGTRAAVAGAPRVVPAADGKSQGLPPMPSAFDPGTQGVPCTAASPEKAEKQDWSRQRLDLARVHQHGAGAGTTVALVDTGVRAGAAGLGDRVTARGDAGDDCVGHGTFLAGLIVGEGWGDTRLPGVAPGAKLLALRGTDERGTADAALVARAVRDATAADADVIAIGVALYKRDKELTSAVADALDAGAVVVAAATPDPPNANATQETPTRTYYPAGEPGVLSVADMLPSGARPGDALPTDGVDLAAPGAGVVSGGPRGNGHYLGAGASVAAAYTAGTAAVLRAARPDDTPGEIVHRLTATAYPADIPQLDAYAAVTTVLGDADAGARSRTEAGPVTVRDTADADGAADRATVFVLLGAAGVLAVLWAVVAVPRARARGWRPADTARD</sequence>
<proteinExistence type="inferred from homology"/>
<feature type="active site" description="Charge relay system" evidence="5">
    <location>
        <position position="314"/>
    </location>
</feature>
<feature type="chain" id="PRO_5047134338" evidence="8">
    <location>
        <begin position="24"/>
        <end position="433"/>
    </location>
</feature>
<evidence type="ECO:0000256" key="7">
    <source>
        <dbReference type="SAM" id="Phobius"/>
    </source>
</evidence>
<dbReference type="PANTHER" id="PTHR43806:SF11">
    <property type="entry name" value="CEREVISIN-RELATED"/>
    <property type="match status" value="1"/>
</dbReference>
<keyword evidence="11" id="KW-1185">Reference proteome</keyword>
<keyword evidence="7" id="KW-1133">Transmembrane helix</keyword>
<dbReference type="InterPro" id="IPR050131">
    <property type="entry name" value="Peptidase_S8_subtilisin-like"/>
</dbReference>
<dbReference type="InterPro" id="IPR015500">
    <property type="entry name" value="Peptidase_S8_subtilisin-rel"/>
</dbReference>
<dbReference type="InterPro" id="IPR000209">
    <property type="entry name" value="Peptidase_S8/S53_dom"/>
</dbReference>
<comment type="similarity">
    <text evidence="1 5">Belongs to the peptidase S8 family.</text>
</comment>
<organism evidence="10 11">
    <name type="scientific">Streptomyces olivaceus</name>
    <dbReference type="NCBI Taxonomy" id="47716"/>
    <lineage>
        <taxon>Bacteria</taxon>
        <taxon>Bacillati</taxon>
        <taxon>Actinomycetota</taxon>
        <taxon>Actinomycetes</taxon>
        <taxon>Kitasatosporales</taxon>
        <taxon>Streptomycetaceae</taxon>
        <taxon>Streptomyces</taxon>
    </lineage>
</organism>
<dbReference type="Pfam" id="PF00082">
    <property type="entry name" value="Peptidase_S8"/>
    <property type="match status" value="1"/>
</dbReference>
<keyword evidence="7" id="KW-0472">Membrane</keyword>
<comment type="caution">
    <text evidence="10">The sequence shown here is derived from an EMBL/GenBank/DDBJ whole genome shotgun (WGS) entry which is preliminary data.</text>
</comment>
<evidence type="ECO:0000256" key="6">
    <source>
        <dbReference type="SAM" id="MobiDB-lite"/>
    </source>
</evidence>
<dbReference type="EMBL" id="JAHSTP010000008">
    <property type="protein sequence ID" value="MBZ6153701.1"/>
    <property type="molecule type" value="Genomic_DNA"/>
</dbReference>
<feature type="active site" description="Charge relay system" evidence="5">
    <location>
        <position position="150"/>
    </location>
</feature>
<evidence type="ECO:0000259" key="9">
    <source>
        <dbReference type="Pfam" id="PF00082"/>
    </source>
</evidence>
<evidence type="ECO:0000256" key="5">
    <source>
        <dbReference type="PROSITE-ProRule" id="PRU01240"/>
    </source>
</evidence>
<evidence type="ECO:0000256" key="4">
    <source>
        <dbReference type="ARBA" id="ARBA00022825"/>
    </source>
</evidence>
<keyword evidence="7" id="KW-0812">Transmembrane</keyword>
<dbReference type="PROSITE" id="PS51892">
    <property type="entry name" value="SUBTILASE"/>
    <property type="match status" value="1"/>
</dbReference>
<dbReference type="CDD" id="cd00306">
    <property type="entry name" value="Peptidases_S8_S53"/>
    <property type="match status" value="1"/>
</dbReference>
<feature type="domain" description="Peptidase S8/S53" evidence="9">
    <location>
        <begin position="114"/>
        <end position="353"/>
    </location>
</feature>
<dbReference type="SUPFAM" id="SSF52743">
    <property type="entry name" value="Subtilisin-like"/>
    <property type="match status" value="1"/>
</dbReference>
<evidence type="ECO:0000313" key="10">
    <source>
        <dbReference type="EMBL" id="MBZ6153701.1"/>
    </source>
</evidence>
<accession>A0ABS7W917</accession>
<dbReference type="PRINTS" id="PR00723">
    <property type="entry name" value="SUBTILISIN"/>
</dbReference>
<dbReference type="Proteomes" id="UP000758701">
    <property type="component" value="Unassembled WGS sequence"/>
</dbReference>